<evidence type="ECO:0000313" key="1">
    <source>
        <dbReference type="EMBL" id="MFH4975067.1"/>
    </source>
</evidence>
<comment type="caution">
    <text evidence="1">The sequence shown here is derived from an EMBL/GenBank/DDBJ whole genome shotgun (WGS) entry which is preliminary data.</text>
</comment>
<keyword evidence="2" id="KW-1185">Reference proteome</keyword>
<evidence type="ECO:0000313" key="2">
    <source>
        <dbReference type="Proteomes" id="UP001608902"/>
    </source>
</evidence>
<reference evidence="1 2" key="1">
    <citation type="submission" date="2024-08" db="EMBL/GenBank/DDBJ databases">
        <title>Gnathostoma spinigerum genome.</title>
        <authorList>
            <person name="Gonzalez-Bertolin B."/>
            <person name="Monzon S."/>
            <person name="Zaballos A."/>
            <person name="Jimenez P."/>
            <person name="Dekumyoy P."/>
            <person name="Varona S."/>
            <person name="Cuesta I."/>
            <person name="Sumanam S."/>
            <person name="Adisakwattana P."/>
            <person name="Gasser R.B."/>
            <person name="Hernandez-Gonzalez A."/>
            <person name="Young N.D."/>
            <person name="Perteguer M.J."/>
        </authorList>
    </citation>
    <scope>NUCLEOTIDE SEQUENCE [LARGE SCALE GENOMIC DNA]</scope>
    <source>
        <strain evidence="1">AL3</strain>
        <tissue evidence="1">Liver</tissue>
    </source>
</reference>
<organism evidence="1 2">
    <name type="scientific">Gnathostoma spinigerum</name>
    <dbReference type="NCBI Taxonomy" id="75299"/>
    <lineage>
        <taxon>Eukaryota</taxon>
        <taxon>Metazoa</taxon>
        <taxon>Ecdysozoa</taxon>
        <taxon>Nematoda</taxon>
        <taxon>Chromadorea</taxon>
        <taxon>Rhabditida</taxon>
        <taxon>Spirurina</taxon>
        <taxon>Gnathostomatomorpha</taxon>
        <taxon>Gnathostomatoidea</taxon>
        <taxon>Gnathostomatidae</taxon>
        <taxon>Gnathostoma</taxon>
    </lineage>
</organism>
<dbReference type="Proteomes" id="UP001608902">
    <property type="component" value="Unassembled WGS sequence"/>
</dbReference>
<protein>
    <submittedName>
        <fullName evidence="1">Uncharacterized protein</fullName>
    </submittedName>
</protein>
<accession>A0ABD6EEX2</accession>
<proteinExistence type="predicted"/>
<gene>
    <name evidence="1" type="ORF">AB6A40_001776</name>
</gene>
<name>A0ABD6EEX2_9BILA</name>
<dbReference type="EMBL" id="JBGFUD010000700">
    <property type="protein sequence ID" value="MFH4975067.1"/>
    <property type="molecule type" value="Genomic_DNA"/>
</dbReference>
<sequence>MRILRYDNFTKLMVALQHSFFIAYLNEIAKEHDIYLFNESGDAYSGKKWILTKFKECGMEQISGLRGERKTLETTTDEPYDRGKAKEQIADIFDAACQCLL</sequence>
<dbReference type="AlphaFoldDB" id="A0ABD6EEX2"/>